<organism evidence="4 5">
    <name type="scientific">Lucifera butyrica</name>
    <dbReference type="NCBI Taxonomy" id="1351585"/>
    <lineage>
        <taxon>Bacteria</taxon>
        <taxon>Bacillati</taxon>
        <taxon>Bacillota</taxon>
        <taxon>Negativicutes</taxon>
        <taxon>Veillonellales</taxon>
        <taxon>Veillonellaceae</taxon>
        <taxon>Lucifera</taxon>
    </lineage>
</organism>
<gene>
    <name evidence="4" type="ORF">LUCI_1636</name>
</gene>
<dbReference type="SMART" id="SM00331">
    <property type="entry name" value="PP2C_SIG"/>
    <property type="match status" value="1"/>
</dbReference>
<dbReference type="InterPro" id="IPR045768">
    <property type="entry name" value="SpoIIE_N"/>
</dbReference>
<dbReference type="PANTHER" id="PTHR43156">
    <property type="entry name" value="STAGE II SPORULATION PROTEIN E-RELATED"/>
    <property type="match status" value="1"/>
</dbReference>
<feature type="transmembrane region" description="Helical" evidence="2">
    <location>
        <begin position="228"/>
        <end position="256"/>
    </location>
</feature>
<feature type="transmembrane region" description="Helical" evidence="2">
    <location>
        <begin position="199"/>
        <end position="222"/>
    </location>
</feature>
<feature type="transmembrane region" description="Helical" evidence="2">
    <location>
        <begin position="263"/>
        <end position="280"/>
    </location>
</feature>
<evidence type="ECO:0000259" key="3">
    <source>
        <dbReference type="SMART" id="SM00331"/>
    </source>
</evidence>
<keyword evidence="1" id="KW-0378">Hydrolase</keyword>
<sequence length="814" mass="88419">MPKMTVIDVPDELLAPPEVTSGKGTSANKWNPGRLWQKIITFASTLLQRNRMFLILLAFLLGRVSIMGELAPFGLAFFAAVAQNVPKQALLVAFWTVAGVISAGHYTEAGMYILSIGAYFYLRGRLVYGRHKLWTGPAFIFGAALLSGLGITLWQQANLYAVVLNVLDASLCMVLAGLFLYGVPAILEPEWKCHFAGESLLCTLAIAAIAVAGLGSATVWGYSIRNMAGSFLVALLALGGGAGTGAAAGVVVGLVVGLTENNVLQDIAFYALSGLLAGAFRSLGRFAVILGYILGSLITVVYFGQAWDFSLILTESTLAAALVLTVPVRKLETMVESIMPAGRELCQGRPALSPAADKLNNIADMFTDLAGTFGNLSNIAREKFKEEEMARTLAVIGEQVCETCEKRDFCWNQDFYRTYQAVMDMLVLAESGKLSVPAMPAAQRNRCVKSRELVDKLNAVAERNRIYGYWQQKIIDCRQVVTEQMRATAAILGNLAQEIKKEPGDDQRLAKWLQQKALSLDCPLTSVRVTRQENSTLVEAGKAACQGTQECIHTLLPLITNLLGEPFTLQAECGNMASDRKCKLIMRTARRYRLETGMACRPKEEGNICGDTCTVVSINQGKTALMLSDGMGTGSKAAGESGTAVHFLEKLLSVGFDVNVAVKTVNSMLLLRMPEENFVTVDMAIIDNLTGETDFLKIGSAPSFIKRVREIFTIESASLPIGILNQIEIEPVKAKLVAGDTVIMVSDGVTDLSSRGGEKEIWLTNFLRRMENDDPQQLAERILQRAVELAGAKIRDDMTVLVAKVVKEETEESF</sequence>
<accession>A0A498R5M0</accession>
<reference evidence="4 5" key="1">
    <citation type="submission" date="2018-06" db="EMBL/GenBank/DDBJ databases">
        <authorList>
            <person name="Strepis N."/>
        </authorList>
    </citation>
    <scope>NUCLEOTIDE SEQUENCE [LARGE SCALE GENOMIC DNA]</scope>
    <source>
        <strain evidence="4">LUCI</strain>
    </source>
</reference>
<dbReference type="Proteomes" id="UP000277811">
    <property type="component" value="Unassembled WGS sequence"/>
</dbReference>
<keyword evidence="5" id="KW-1185">Reference proteome</keyword>
<evidence type="ECO:0000313" key="4">
    <source>
        <dbReference type="EMBL" id="VBB06405.1"/>
    </source>
</evidence>
<dbReference type="Pfam" id="PF19732">
    <property type="entry name" value="SpoIIE_N"/>
    <property type="match status" value="1"/>
</dbReference>
<proteinExistence type="predicted"/>
<dbReference type="Gene3D" id="3.60.40.10">
    <property type="entry name" value="PPM-type phosphatase domain"/>
    <property type="match status" value="1"/>
</dbReference>
<dbReference type="Pfam" id="PF07228">
    <property type="entry name" value="SpoIIE"/>
    <property type="match status" value="1"/>
</dbReference>
<keyword evidence="2" id="KW-0812">Transmembrane</keyword>
<dbReference type="EMBL" id="UPPP01000063">
    <property type="protein sequence ID" value="VBB06405.1"/>
    <property type="molecule type" value="Genomic_DNA"/>
</dbReference>
<dbReference type="InterPro" id="IPR001932">
    <property type="entry name" value="PPM-type_phosphatase-like_dom"/>
</dbReference>
<dbReference type="InterPro" id="IPR014221">
    <property type="entry name" value="SpoII_E"/>
</dbReference>
<evidence type="ECO:0000256" key="2">
    <source>
        <dbReference type="SAM" id="Phobius"/>
    </source>
</evidence>
<keyword evidence="2" id="KW-1133">Transmembrane helix</keyword>
<dbReference type="NCBIfam" id="TIGR02865">
    <property type="entry name" value="spore_II_E"/>
    <property type="match status" value="1"/>
</dbReference>
<protein>
    <submittedName>
        <fullName evidence="4">Stage ii sporulation protein e (Spoiie)</fullName>
    </submittedName>
</protein>
<dbReference type="OrthoDB" id="9763774at2"/>
<dbReference type="AlphaFoldDB" id="A0A498R5M0"/>
<feature type="domain" description="PPM-type phosphatase" evidence="3">
    <location>
        <begin position="593"/>
        <end position="805"/>
    </location>
</feature>
<name>A0A498R5M0_9FIRM</name>
<dbReference type="GO" id="GO:0004722">
    <property type="term" value="F:protein serine/threonine phosphatase activity"/>
    <property type="evidence" value="ECO:0007669"/>
    <property type="project" value="InterPro"/>
</dbReference>
<dbReference type="InterPro" id="IPR052016">
    <property type="entry name" value="Bact_Sigma-Reg"/>
</dbReference>
<keyword evidence="2" id="KW-0472">Membrane</keyword>
<dbReference type="RefSeq" id="WP_122627356.1">
    <property type="nucleotide sequence ID" value="NZ_UPPP01000063.1"/>
</dbReference>
<evidence type="ECO:0000313" key="5">
    <source>
        <dbReference type="Proteomes" id="UP000277811"/>
    </source>
</evidence>
<dbReference type="InterPro" id="IPR036457">
    <property type="entry name" value="PPM-type-like_dom_sf"/>
</dbReference>
<feature type="transmembrane region" description="Helical" evidence="2">
    <location>
        <begin position="286"/>
        <end position="304"/>
    </location>
</feature>
<feature type="transmembrane region" description="Helical" evidence="2">
    <location>
        <begin position="160"/>
        <end position="187"/>
    </location>
</feature>
<feature type="transmembrane region" description="Helical" evidence="2">
    <location>
        <begin position="53"/>
        <end position="80"/>
    </location>
</feature>
<feature type="transmembrane region" description="Helical" evidence="2">
    <location>
        <begin position="133"/>
        <end position="154"/>
    </location>
</feature>
<feature type="transmembrane region" description="Helical" evidence="2">
    <location>
        <begin position="92"/>
        <end position="121"/>
    </location>
</feature>
<dbReference type="SUPFAM" id="SSF81606">
    <property type="entry name" value="PP2C-like"/>
    <property type="match status" value="1"/>
</dbReference>
<evidence type="ECO:0000256" key="1">
    <source>
        <dbReference type="ARBA" id="ARBA00022801"/>
    </source>
</evidence>
<dbReference type="PANTHER" id="PTHR43156:SF2">
    <property type="entry name" value="STAGE II SPORULATION PROTEIN E"/>
    <property type="match status" value="1"/>
</dbReference>